<dbReference type="EMBL" id="QGKV02000297">
    <property type="protein sequence ID" value="KAF3606599.1"/>
    <property type="molecule type" value="Genomic_DNA"/>
</dbReference>
<gene>
    <name evidence="1" type="ORF">DY000_02050086</name>
</gene>
<dbReference type="PANTHER" id="PTHR15319">
    <property type="entry name" value="TATA BOX-BINDING PROTEIN ASSOCIATED FACTOR RNA POLYMERASE I SUBUNIT C"/>
    <property type="match status" value="1"/>
</dbReference>
<dbReference type="Proteomes" id="UP000266723">
    <property type="component" value="Unassembled WGS sequence"/>
</dbReference>
<keyword evidence="2" id="KW-1185">Reference proteome</keyword>
<protein>
    <submittedName>
        <fullName evidence="1">Uncharacterized protein</fullName>
    </submittedName>
</protein>
<proteinExistence type="predicted"/>
<accession>A0ABQ7ESN2</accession>
<dbReference type="PANTHER" id="PTHR15319:SF1">
    <property type="entry name" value="TATA BOX-BINDING PROTEIN-ASSOCIATED FACTOR RNA POLYMERASE I SUBUNIT C"/>
    <property type="match status" value="1"/>
</dbReference>
<sequence>MEDVAWKGRIIPSAKISSAGEESKLLEWRSPANDIRWWLDSAKIMMKKRVLVLGFGVLNKYLPSLSSSDGFTLIQLKSSGKLEALKFRSSPSLGGVVTHRDSTSDEVNLLYFPDDNIYKLPRRFKYLELDYLSAYTKGNLTKLLESRISKKRPSGGSKKKSDPLSLTYHEELCEKLNLCGFGRDRCSSTVTAVFDSINSPTSVFDMALRETWSSLPIELLLLAFSNYTEVEGVLLDKKKPSLEFLSVPDLPQLPPFLIRKPSRRSSKWSKKVRPGVDLIGPVLPLPVLLTLHELRNGCVNSEQQELFSPDAEFAERCNQISKAASEMTNSGAGETIISLDDDMWLSQKEKKRFIAYSPITKTDDSEELTKFVSKVRRKDSDDDVVGGGRSGLELLDDMSPVEICFEDRDASFDMKALFMCKALVSQWQDRSTPYQDFLSQYHLHK</sequence>
<name>A0ABQ7ESN2_BRACR</name>
<organism evidence="1 2">
    <name type="scientific">Brassica cretica</name>
    <name type="common">Mustard</name>
    <dbReference type="NCBI Taxonomy" id="69181"/>
    <lineage>
        <taxon>Eukaryota</taxon>
        <taxon>Viridiplantae</taxon>
        <taxon>Streptophyta</taxon>
        <taxon>Embryophyta</taxon>
        <taxon>Tracheophyta</taxon>
        <taxon>Spermatophyta</taxon>
        <taxon>Magnoliopsida</taxon>
        <taxon>eudicotyledons</taxon>
        <taxon>Gunneridae</taxon>
        <taxon>Pentapetalae</taxon>
        <taxon>rosids</taxon>
        <taxon>malvids</taxon>
        <taxon>Brassicales</taxon>
        <taxon>Brassicaceae</taxon>
        <taxon>Brassiceae</taxon>
        <taxon>Brassica</taxon>
    </lineage>
</organism>
<comment type="caution">
    <text evidence="1">The sequence shown here is derived from an EMBL/GenBank/DDBJ whole genome shotgun (WGS) entry which is preliminary data.</text>
</comment>
<evidence type="ECO:0000313" key="2">
    <source>
        <dbReference type="Proteomes" id="UP000266723"/>
    </source>
</evidence>
<reference evidence="1 2" key="1">
    <citation type="journal article" date="2020" name="BMC Genomics">
        <title>Intraspecific diversification of the crop wild relative Brassica cretica Lam. using demographic model selection.</title>
        <authorList>
            <person name="Kioukis A."/>
            <person name="Michalopoulou V.A."/>
            <person name="Briers L."/>
            <person name="Pirintsos S."/>
            <person name="Studholme D.J."/>
            <person name="Pavlidis P."/>
            <person name="Sarris P.F."/>
        </authorList>
    </citation>
    <scope>NUCLEOTIDE SEQUENCE [LARGE SCALE GENOMIC DNA]</scope>
    <source>
        <strain evidence="2">cv. PFS-1207/04</strain>
    </source>
</reference>
<dbReference type="InterPro" id="IPR038801">
    <property type="entry name" value="TAF1C"/>
</dbReference>
<evidence type="ECO:0000313" key="1">
    <source>
        <dbReference type="EMBL" id="KAF3606599.1"/>
    </source>
</evidence>